<keyword evidence="3" id="KW-0288">FMN</keyword>
<keyword evidence="8" id="KW-1185">Reference proteome</keyword>
<dbReference type="Proteomes" id="UP000054844">
    <property type="component" value="Unassembled WGS sequence"/>
</dbReference>
<evidence type="ECO:0000313" key="8">
    <source>
        <dbReference type="Proteomes" id="UP000054844"/>
    </source>
</evidence>
<protein>
    <submittedName>
        <fullName evidence="6">2-nitropropane dioxygenase</fullName>
    </submittedName>
    <submittedName>
        <fullName evidence="7">Nitronate monooxygenase</fullName>
        <ecNumber evidence="7">1.13.12.16</ecNumber>
    </submittedName>
</protein>
<dbReference type="Gene3D" id="3.20.20.70">
    <property type="entry name" value="Aldolase class I"/>
    <property type="match status" value="1"/>
</dbReference>
<dbReference type="STRING" id="207340.APZ41_013260"/>
<evidence type="ECO:0000256" key="4">
    <source>
        <dbReference type="ARBA" id="ARBA00023002"/>
    </source>
</evidence>
<dbReference type="RefSeq" id="WP_019460515.1">
    <property type="nucleotide sequence ID" value="NZ_AP031463.1"/>
</dbReference>
<name>A0A1S8D4P6_9PROT</name>
<dbReference type="FunFam" id="3.20.20.70:FF:000210">
    <property type="entry name" value="2-nitropropane dioxygenase"/>
    <property type="match status" value="1"/>
</dbReference>
<dbReference type="EMBL" id="LLWF02000044">
    <property type="protein sequence ID" value="ONH82724.1"/>
    <property type="molecule type" value="Genomic_DNA"/>
</dbReference>
<dbReference type="InterPro" id="IPR013785">
    <property type="entry name" value="Aldolase_TIM"/>
</dbReference>
<evidence type="ECO:0000256" key="1">
    <source>
        <dbReference type="ARBA" id="ARBA00009881"/>
    </source>
</evidence>
<organism evidence="6 8">
    <name type="scientific">Roseomonas mucosa</name>
    <dbReference type="NCBI Taxonomy" id="207340"/>
    <lineage>
        <taxon>Bacteria</taxon>
        <taxon>Pseudomonadati</taxon>
        <taxon>Pseudomonadota</taxon>
        <taxon>Alphaproteobacteria</taxon>
        <taxon>Acetobacterales</taxon>
        <taxon>Roseomonadaceae</taxon>
        <taxon>Roseomonas</taxon>
    </lineage>
</organism>
<dbReference type="EC" id="1.13.12.16" evidence="7"/>
<reference evidence="7 9" key="2">
    <citation type="submission" date="2018-06" db="EMBL/GenBank/DDBJ databases">
        <authorList>
            <consortium name="Pathogen Informatics"/>
            <person name="Doyle S."/>
        </authorList>
    </citation>
    <scope>NUCLEOTIDE SEQUENCE [LARGE SCALE GENOMIC DNA]</scope>
    <source>
        <strain evidence="7 9">NCTC13291</strain>
    </source>
</reference>
<dbReference type="PANTHER" id="PTHR42747">
    <property type="entry name" value="NITRONATE MONOOXYGENASE-RELATED"/>
    <property type="match status" value="1"/>
</dbReference>
<dbReference type="SUPFAM" id="SSF51412">
    <property type="entry name" value="Inosine monophosphate dehydrogenase (IMPDH)"/>
    <property type="match status" value="1"/>
</dbReference>
<evidence type="ECO:0000256" key="2">
    <source>
        <dbReference type="ARBA" id="ARBA00022630"/>
    </source>
</evidence>
<evidence type="ECO:0000313" key="7">
    <source>
        <dbReference type="EMBL" id="SUE95252.1"/>
    </source>
</evidence>
<gene>
    <name evidence="6" type="ORF">APZ41_013260</name>
    <name evidence="7" type="ORF">NCTC13291_04135</name>
</gene>
<keyword evidence="5 7" id="KW-0503">Monooxygenase</keyword>
<sequence>MEYPGRPLPELFRDRLMLPVIASPMFIVSRPELVIAECLSGIVGSFPALNARAPDTLDGWLERIKAELAAAQAADPDRRIAPFAVNQIVHASNDRLEQDMETCIAHEVPLIITSLRAPGEVVRRVHAYGGLVFHDVTTIRHAEKALEAGVDGLILVCAGAGGHAGTLSPFALLGEVRRIYDGPVALAGAIATGDAILAAQALGADFAYMGTRFIATEEANAAPPYKEMIEAASASDILYSSFFTGVPGNYLKPSIVAAGLDPEALPLLDKSAMNFGSSGVKPWRNIWGAGQGVGAIADTLPVTEVVARLSQEYRSAIGRLTQTTAPFRT</sequence>
<evidence type="ECO:0000313" key="9">
    <source>
        <dbReference type="Proteomes" id="UP000254919"/>
    </source>
</evidence>
<dbReference type="CDD" id="cd04730">
    <property type="entry name" value="NPD_like"/>
    <property type="match status" value="1"/>
</dbReference>
<dbReference type="GeneID" id="99631490"/>
<keyword evidence="2" id="KW-0285">Flavoprotein</keyword>
<dbReference type="EMBL" id="UGVN01000002">
    <property type="protein sequence ID" value="SUE95252.1"/>
    <property type="molecule type" value="Genomic_DNA"/>
</dbReference>
<dbReference type="InterPro" id="IPR004136">
    <property type="entry name" value="NMO"/>
</dbReference>
<dbReference type="GO" id="GO:0051213">
    <property type="term" value="F:dioxygenase activity"/>
    <property type="evidence" value="ECO:0007669"/>
    <property type="project" value="UniProtKB-KW"/>
</dbReference>
<keyword evidence="6" id="KW-0223">Dioxygenase</keyword>
<reference evidence="6 8" key="1">
    <citation type="submission" date="2016-12" db="EMBL/GenBank/DDBJ databases">
        <title>Draft genome sequence of Roseomonas mucosa strain AU37, isolated from a peripheral intravenous catheter.</title>
        <authorList>
            <person name="Choudhury M.A."/>
            <person name="Sidjabat H.E."/>
            <person name="Wailan A.M."/>
            <person name="Zhang L."/>
            <person name="Marsh N.M."/>
            <person name="Rickard C.M."/>
            <person name="Davies M."/>
            <person name="Mcmillan D.J."/>
        </authorList>
    </citation>
    <scope>NUCLEOTIDE SEQUENCE [LARGE SCALE GENOMIC DNA]</scope>
    <source>
        <strain evidence="6 8">SAVE376</strain>
    </source>
</reference>
<dbReference type="OrthoDB" id="9778912at2"/>
<evidence type="ECO:0000256" key="3">
    <source>
        <dbReference type="ARBA" id="ARBA00022643"/>
    </source>
</evidence>
<dbReference type="AlphaFoldDB" id="A0A1S8D4P6"/>
<keyword evidence="4 7" id="KW-0560">Oxidoreductase</keyword>
<evidence type="ECO:0000256" key="5">
    <source>
        <dbReference type="ARBA" id="ARBA00023033"/>
    </source>
</evidence>
<comment type="similarity">
    <text evidence="1">Belongs to the nitronate monooxygenase family. NMO class I subfamily.</text>
</comment>
<dbReference type="GO" id="GO:0018580">
    <property type="term" value="F:nitronate monooxygenase activity"/>
    <property type="evidence" value="ECO:0007669"/>
    <property type="project" value="UniProtKB-EC"/>
</dbReference>
<dbReference type="Pfam" id="PF03060">
    <property type="entry name" value="NMO"/>
    <property type="match status" value="1"/>
</dbReference>
<evidence type="ECO:0000313" key="6">
    <source>
        <dbReference type="EMBL" id="ONH82724.1"/>
    </source>
</evidence>
<dbReference type="PANTHER" id="PTHR42747:SF4">
    <property type="entry name" value="BLR1330 PROTEIN"/>
    <property type="match status" value="1"/>
</dbReference>
<dbReference type="Proteomes" id="UP000254919">
    <property type="component" value="Unassembled WGS sequence"/>
</dbReference>
<proteinExistence type="inferred from homology"/>
<accession>A0A1S8D4P6</accession>